<sequence>MQNKGLVKLFAILFGLVSLYQLSFTFKANSIEKEAEEIAINKIPESEENFRALRSQEEANYLQGIATDTVYNIGVAKFTHNEVKQKAMNLGLDLKGGINVILQVSVKDILKGLANNTSDLTFNKALDDASELQKNSQNTYLEDFFTAFDAIKGDTKLASPDIFYTRELDGEIDGSMSDDDVKDIIRTKIDESIVSAFEVLRKRIDEFGVTSPNIQRLGNSGRILVELPGVKDVDRATSLLQSTAQLEFWDAYKGEQFFGFIDQANAVLKDIIVDEDATEVESQDEEDAQSDQIDDLLGDAETDSTAVEENNPLGKLIRGIGYQGGPIIAKFEIKDKETVLDYLNRPEVRALLPAEQRYAKFVFGKPEKDSEVVDLYALVGNRENIPQLSGAVVTDARNQFGPTGKSEVSMQMNAKGAKIWEEMTGKAYTQGSQIAIVLDDVVYSAPGVTTGPIAGGNSSISGNFTLNEAIDLANVLRAGKLPASADIIQSEVVGPSLGKEAIESGTMSFLIALALVLIWMIFYYGKAGAFADIAMLLNLLLIFGILSGLGAVLTLPGIAGIVLTIGMSVDANVLIFERIREELAKGKGQAESIKDGFSNALSSILDANVTTGLTALILFIFGTGPIKGFATTLLIGIATSLFTAIFITRLLIDWYANRGGKLEFSTGITKNLFRNINIEFLKKRKVAYVVSGALILLSLGSLFTNGLNQGVDFVGGRTYQVRFAQDISASEVTGLLSQPEVFGSADAKTFGDANQLKITTKYKVNESGAEVDEEIRNSLYKALVPHLEGITYEQFIDLNDENKQVGLLESYKVTPTIADDIKQASFWAILGSLIVVFLYILIRFKKWQYSLGAVAAVFHDVLIVLGVFSLTYKFMPFNMEINQAFIAAILTVIGYSLNDTVVVFDRIREFFNEHTSWKFDKVVNSSLSSTLSRTLNTSLTTLVVLLAIFIFGGDSIRGFMFALIVGVIVGTYSSLFIATPIMYDTVNKLEGKKKD</sequence>
<evidence type="ECO:0000256" key="4">
    <source>
        <dbReference type="ARBA" id="ARBA00022692"/>
    </source>
</evidence>
<reference evidence="15" key="1">
    <citation type="submission" date="2018-05" db="EMBL/GenBank/DDBJ databases">
        <title>Algibacter marinivivus sp. nov., isolated from sample around a algae.</title>
        <authorList>
            <person name="Lu D."/>
        </authorList>
    </citation>
    <scope>NUCLEOTIDE SEQUENCE [LARGE SCALE GENOMIC DNA]</scope>
    <source>
        <strain evidence="15">ZY111</strain>
    </source>
</reference>
<feature type="transmembrane region" description="Helical" evidence="9">
    <location>
        <begin position="686"/>
        <end position="704"/>
    </location>
</feature>
<evidence type="ECO:0000259" key="13">
    <source>
        <dbReference type="Pfam" id="PF22599"/>
    </source>
</evidence>
<dbReference type="SUPFAM" id="SSF82866">
    <property type="entry name" value="Multidrug efflux transporter AcrB transmembrane domain"/>
    <property type="match status" value="2"/>
</dbReference>
<evidence type="ECO:0000256" key="6">
    <source>
        <dbReference type="ARBA" id="ARBA00022989"/>
    </source>
</evidence>
<proteinExistence type="inferred from homology"/>
<gene>
    <name evidence="10" type="primary">secF</name>
    <name evidence="9" type="synonym">secD</name>
    <name evidence="14" type="ORF">DIS18_01925</name>
</gene>
<feature type="transmembrane region" description="Helical" evidence="9">
    <location>
        <begin position="533"/>
        <end position="552"/>
    </location>
</feature>
<comment type="subunit">
    <text evidence="10">Forms a complex with SecD. Part of the essential Sec protein translocation apparatus which comprises SecA, SecYEG and auxiliary proteins SecDF. Other proteins may also be involved.</text>
</comment>
<evidence type="ECO:0000256" key="10">
    <source>
        <dbReference type="HAMAP-Rule" id="MF_01464"/>
    </source>
</evidence>
<comment type="subunit">
    <text evidence="9">Forms a complex with SecF. Part of the essential Sec protein translocation apparatus which comprises SecA, SecYEG and auxiliary proteins SecDF. Other proteins may also be involved.</text>
</comment>
<dbReference type="InterPro" id="IPR022813">
    <property type="entry name" value="SecD/SecF_arch_bac"/>
</dbReference>
<dbReference type="Gene3D" id="1.20.1640.10">
    <property type="entry name" value="Multidrug efflux transporter AcrB transmembrane domain"/>
    <property type="match status" value="2"/>
</dbReference>
<dbReference type="PANTHER" id="PTHR30081:SF1">
    <property type="entry name" value="PROTEIN TRANSLOCASE SUBUNIT SECD"/>
    <property type="match status" value="1"/>
</dbReference>
<feature type="transmembrane region" description="Helical" evidence="9">
    <location>
        <begin position="558"/>
        <end position="576"/>
    </location>
</feature>
<dbReference type="InterPro" id="IPR048634">
    <property type="entry name" value="SecD_SecF_C"/>
</dbReference>
<dbReference type="NCBIfam" id="TIGR01129">
    <property type="entry name" value="secD"/>
    <property type="match status" value="1"/>
</dbReference>
<feature type="domain" description="Protein translocase subunit SecDF P1" evidence="12">
    <location>
        <begin position="196"/>
        <end position="250"/>
    </location>
</feature>
<organism evidence="14 15">
    <name type="scientific">Algibacter marinivivus</name>
    <dbReference type="NCBI Taxonomy" id="2100723"/>
    <lineage>
        <taxon>Bacteria</taxon>
        <taxon>Pseudomonadati</taxon>
        <taxon>Bacteroidota</taxon>
        <taxon>Flavobacteriia</taxon>
        <taxon>Flavobacteriales</taxon>
        <taxon>Flavobacteriaceae</taxon>
        <taxon>Algibacter</taxon>
    </lineage>
</organism>
<feature type="domain" description="SecDF P1 head subdomain" evidence="13">
    <location>
        <begin position="386"/>
        <end position="483"/>
    </location>
</feature>
<dbReference type="GO" id="GO:0015450">
    <property type="term" value="F:protein-transporting ATPase activity"/>
    <property type="evidence" value="ECO:0007669"/>
    <property type="project" value="InterPro"/>
</dbReference>
<comment type="caution">
    <text evidence="9">Lacks conserved residue(s) required for the propagation of feature annotation.</text>
</comment>
<feature type="transmembrane region" description="Helical" evidence="9">
    <location>
        <begin position="935"/>
        <end position="953"/>
    </location>
</feature>
<keyword evidence="6 9" id="KW-1133">Transmembrane helix</keyword>
<feature type="transmembrane region" description="Helical" evidence="9">
    <location>
        <begin position="824"/>
        <end position="842"/>
    </location>
</feature>
<comment type="caution">
    <text evidence="14">The sequence shown here is derived from an EMBL/GenBank/DDBJ whole genome shotgun (WGS) entry which is preliminary data.</text>
</comment>
<dbReference type="GO" id="GO:0005886">
    <property type="term" value="C:plasma membrane"/>
    <property type="evidence" value="ECO:0007669"/>
    <property type="project" value="UniProtKB-SubCell"/>
</dbReference>
<feature type="transmembrane region" description="Helical" evidence="9">
    <location>
        <begin position="884"/>
        <end position="904"/>
    </location>
</feature>
<comment type="similarity">
    <text evidence="9">Belongs to the SecD/SecF family. SecD subfamily.</text>
</comment>
<dbReference type="GO" id="GO:0006605">
    <property type="term" value="P:protein targeting"/>
    <property type="evidence" value="ECO:0007669"/>
    <property type="project" value="UniProtKB-UniRule"/>
</dbReference>
<dbReference type="NCBIfam" id="TIGR00916">
    <property type="entry name" value="2A0604s01"/>
    <property type="match status" value="2"/>
</dbReference>
<evidence type="ECO:0000256" key="8">
    <source>
        <dbReference type="ARBA" id="ARBA00023136"/>
    </source>
</evidence>
<keyword evidence="4 9" id="KW-0812">Transmembrane</keyword>
<protein>
    <recommendedName>
        <fullName evidence="9 10">Multifunctional fusion protein</fullName>
    </recommendedName>
    <domain>
        <recommendedName>
            <fullName evidence="9">Protein translocase subunit SecD</fullName>
        </recommendedName>
    </domain>
    <domain>
        <recommendedName>
            <fullName evidence="10">Protein-export membrane protein SecF</fullName>
        </recommendedName>
    </domain>
</protein>
<feature type="transmembrane region" description="Helical" evidence="9">
    <location>
        <begin position="959"/>
        <end position="983"/>
    </location>
</feature>
<evidence type="ECO:0000256" key="1">
    <source>
        <dbReference type="ARBA" id="ARBA00004651"/>
    </source>
</evidence>
<dbReference type="GO" id="GO:0043952">
    <property type="term" value="P:protein transport by the Sec complex"/>
    <property type="evidence" value="ECO:0007669"/>
    <property type="project" value="UniProtKB-UniRule"/>
</dbReference>
<dbReference type="AlphaFoldDB" id="A0A2U2X6A5"/>
<dbReference type="OrthoDB" id="9805019at2"/>
<evidence type="ECO:0000259" key="12">
    <source>
        <dbReference type="Pfam" id="PF21760"/>
    </source>
</evidence>
<dbReference type="Pfam" id="PF22599">
    <property type="entry name" value="SecDF_P1_head"/>
    <property type="match status" value="1"/>
</dbReference>
<evidence type="ECO:0000256" key="5">
    <source>
        <dbReference type="ARBA" id="ARBA00022927"/>
    </source>
</evidence>
<dbReference type="Proteomes" id="UP000245375">
    <property type="component" value="Unassembled WGS sequence"/>
</dbReference>
<feature type="domain" description="Protein export membrane protein SecD/SecF C-terminal" evidence="11">
    <location>
        <begin position="484"/>
        <end position="657"/>
    </location>
</feature>
<keyword evidence="3 9" id="KW-1003">Cell membrane</keyword>
<dbReference type="Pfam" id="PF07549">
    <property type="entry name" value="Sec_GG"/>
    <property type="match status" value="2"/>
</dbReference>
<evidence type="ECO:0000313" key="15">
    <source>
        <dbReference type="Proteomes" id="UP000245375"/>
    </source>
</evidence>
<evidence type="ECO:0000256" key="7">
    <source>
        <dbReference type="ARBA" id="ARBA00023010"/>
    </source>
</evidence>
<evidence type="ECO:0000259" key="11">
    <source>
        <dbReference type="Pfam" id="PF02355"/>
    </source>
</evidence>
<dbReference type="RefSeq" id="WP_109351357.1">
    <property type="nucleotide sequence ID" value="NZ_QFRI01000001.1"/>
</dbReference>
<dbReference type="Gene3D" id="3.30.1360.200">
    <property type="match status" value="1"/>
</dbReference>
<dbReference type="InterPro" id="IPR048631">
    <property type="entry name" value="SecD_1st"/>
</dbReference>
<dbReference type="InterPro" id="IPR022645">
    <property type="entry name" value="SecD/SecF_bac"/>
</dbReference>
<evidence type="ECO:0000256" key="3">
    <source>
        <dbReference type="ARBA" id="ARBA00022475"/>
    </source>
</evidence>
<dbReference type="HAMAP" id="MF_01464_B">
    <property type="entry name" value="SecF_B"/>
    <property type="match status" value="1"/>
</dbReference>
<feature type="domain" description="Protein export membrane protein SecD/SecF C-terminal" evidence="11">
    <location>
        <begin position="804"/>
        <end position="986"/>
    </location>
</feature>
<dbReference type="FunFam" id="1.20.1640.10:FF:000004">
    <property type="entry name" value="Protein translocase subunit SecD"/>
    <property type="match status" value="1"/>
</dbReference>
<feature type="transmembrane region" description="Helical" evidence="9">
    <location>
        <begin position="633"/>
        <end position="652"/>
    </location>
</feature>
<dbReference type="GO" id="GO:0065002">
    <property type="term" value="P:intracellular protein transmembrane transport"/>
    <property type="evidence" value="ECO:0007669"/>
    <property type="project" value="UniProtKB-UniRule"/>
</dbReference>
<reference evidence="15" key="3">
    <citation type="submission" date="2018-05" db="EMBL/GenBank/DDBJ databases">
        <authorList>
            <person name="Lu D."/>
        </authorList>
    </citation>
    <scope>NUCLEOTIDE SEQUENCE [LARGE SCALE GENOMIC DNA]</scope>
    <source>
        <strain evidence="15">ZY111</strain>
    </source>
</reference>
<reference evidence="14 15" key="2">
    <citation type="submission" date="2018-05" db="EMBL/GenBank/DDBJ databases">
        <title>Algibacter marinivivus sp. nov., isolated from sample around a algae.</title>
        <authorList>
            <person name="Zhong X."/>
        </authorList>
    </citation>
    <scope>NUCLEOTIDE SEQUENCE [LARGE SCALE GENOMIC DNA]</scope>
    <source>
        <strain evidence="14 15">ZY111</strain>
    </source>
</reference>
<dbReference type="InterPro" id="IPR005665">
    <property type="entry name" value="SecF_bac"/>
</dbReference>
<keyword evidence="15" id="KW-1185">Reference proteome</keyword>
<comment type="function">
    <text evidence="9">Part of the Sec protein translocase complex. Interacts with the SecYEG preprotein conducting channel. SecDF uses the proton motive force (PMF) to complete protein translocation after the ATP-dependent function of SecA.</text>
</comment>
<dbReference type="Gene3D" id="3.30.70.3220">
    <property type="match status" value="1"/>
</dbReference>
<dbReference type="NCBIfam" id="NF009585">
    <property type="entry name" value="PRK13024.1-5"/>
    <property type="match status" value="1"/>
</dbReference>
<evidence type="ECO:0000313" key="14">
    <source>
        <dbReference type="EMBL" id="PWH83335.1"/>
    </source>
</evidence>
<dbReference type="PRINTS" id="PR01755">
    <property type="entry name" value="SECFTRNLCASE"/>
</dbReference>
<dbReference type="Pfam" id="PF02355">
    <property type="entry name" value="SecD_SecF_C"/>
    <property type="match status" value="2"/>
</dbReference>
<keyword evidence="5 9" id="KW-0653">Protein transport</keyword>
<comment type="subcellular location">
    <subcellularLocation>
        <location evidence="1 9">Cell membrane</location>
        <topology evidence="1 9">Multi-pass membrane protein</topology>
    </subcellularLocation>
</comment>
<accession>A0A2U2X6A5</accession>
<dbReference type="HAMAP" id="MF_01463_B">
    <property type="entry name" value="SecD_B"/>
    <property type="match status" value="1"/>
</dbReference>
<feature type="transmembrane region" description="Helical" evidence="9">
    <location>
        <begin position="505"/>
        <end position="524"/>
    </location>
</feature>
<evidence type="ECO:0000256" key="9">
    <source>
        <dbReference type="HAMAP-Rule" id="MF_01463"/>
    </source>
</evidence>
<dbReference type="EMBL" id="QFRI01000001">
    <property type="protein sequence ID" value="PWH83335.1"/>
    <property type="molecule type" value="Genomic_DNA"/>
</dbReference>
<keyword evidence="2 9" id="KW-0813">Transport</keyword>
<dbReference type="NCBIfam" id="TIGR00966">
    <property type="entry name" value="transloc_SecF"/>
    <property type="match status" value="1"/>
</dbReference>
<keyword evidence="7 9" id="KW-0811">Translocation</keyword>
<comment type="similarity">
    <text evidence="10">Belongs to the SecD/SecF family. SecF subfamily.</text>
</comment>
<dbReference type="InterPro" id="IPR054384">
    <property type="entry name" value="SecDF_P1_head"/>
</dbReference>
<dbReference type="InterPro" id="IPR055344">
    <property type="entry name" value="SecD_SecF_C_bact"/>
</dbReference>
<dbReference type="InterPro" id="IPR005791">
    <property type="entry name" value="SecD"/>
</dbReference>
<dbReference type="PANTHER" id="PTHR30081">
    <property type="entry name" value="PROTEIN-EXPORT MEMBRANE PROTEIN SEC"/>
    <property type="match status" value="1"/>
</dbReference>
<feature type="transmembrane region" description="Helical" evidence="9">
    <location>
        <begin position="849"/>
        <end position="872"/>
    </location>
</feature>
<evidence type="ECO:0000256" key="2">
    <source>
        <dbReference type="ARBA" id="ARBA00022448"/>
    </source>
</evidence>
<keyword evidence="8 9" id="KW-0472">Membrane</keyword>
<name>A0A2U2X6A5_9FLAO</name>
<feature type="transmembrane region" description="Helical" evidence="9">
    <location>
        <begin position="597"/>
        <end position="621"/>
    </location>
</feature>
<dbReference type="Pfam" id="PF21760">
    <property type="entry name" value="SecD_1st"/>
    <property type="match status" value="1"/>
</dbReference>
<dbReference type="InterPro" id="IPR022646">
    <property type="entry name" value="SecD/SecF_CS"/>
</dbReference>